<dbReference type="AlphaFoldDB" id="A0A3A3G3D3"/>
<evidence type="ECO:0000256" key="3">
    <source>
        <dbReference type="ARBA" id="ARBA00023125"/>
    </source>
</evidence>
<dbReference type="InterPro" id="IPR000847">
    <property type="entry name" value="LysR_HTH_N"/>
</dbReference>
<evidence type="ECO:0000256" key="1">
    <source>
        <dbReference type="ARBA" id="ARBA00009437"/>
    </source>
</evidence>
<dbReference type="Pfam" id="PF03466">
    <property type="entry name" value="LysR_substrate"/>
    <property type="match status" value="1"/>
</dbReference>
<evidence type="ECO:0000259" key="5">
    <source>
        <dbReference type="PROSITE" id="PS50931"/>
    </source>
</evidence>
<evidence type="ECO:0000313" key="6">
    <source>
        <dbReference type="EMBL" id="RJF95916.1"/>
    </source>
</evidence>
<dbReference type="SUPFAM" id="SSF53850">
    <property type="entry name" value="Periplasmic binding protein-like II"/>
    <property type="match status" value="1"/>
</dbReference>
<dbReference type="CDD" id="cd08459">
    <property type="entry name" value="PBP2_DntR_NahR_LinR_like"/>
    <property type="match status" value="1"/>
</dbReference>
<comment type="similarity">
    <text evidence="1">Belongs to the LysR transcriptional regulatory family.</text>
</comment>
<evidence type="ECO:0000256" key="4">
    <source>
        <dbReference type="ARBA" id="ARBA00023163"/>
    </source>
</evidence>
<dbReference type="PANTHER" id="PTHR30118:SF15">
    <property type="entry name" value="TRANSCRIPTIONAL REGULATORY PROTEIN"/>
    <property type="match status" value="1"/>
</dbReference>
<comment type="caution">
    <text evidence="6">The sequence shown here is derived from an EMBL/GenBank/DDBJ whole genome shotgun (WGS) entry which is preliminary data.</text>
</comment>
<feature type="domain" description="HTH lysR-type" evidence="5">
    <location>
        <begin position="4"/>
        <end position="61"/>
    </location>
</feature>
<organism evidence="6 7">
    <name type="scientific">Noviherbaspirillum saxi</name>
    <dbReference type="NCBI Taxonomy" id="2320863"/>
    <lineage>
        <taxon>Bacteria</taxon>
        <taxon>Pseudomonadati</taxon>
        <taxon>Pseudomonadota</taxon>
        <taxon>Betaproteobacteria</taxon>
        <taxon>Burkholderiales</taxon>
        <taxon>Oxalobacteraceae</taxon>
        <taxon>Noviherbaspirillum</taxon>
    </lineage>
</organism>
<evidence type="ECO:0000313" key="7">
    <source>
        <dbReference type="Proteomes" id="UP000265955"/>
    </source>
</evidence>
<reference evidence="7" key="1">
    <citation type="submission" date="2018-09" db="EMBL/GenBank/DDBJ databases">
        <authorList>
            <person name="Zhu H."/>
        </authorList>
    </citation>
    <scope>NUCLEOTIDE SEQUENCE [LARGE SCALE GENOMIC DNA]</scope>
    <source>
        <strain evidence="7">K1R23-30</strain>
    </source>
</reference>
<dbReference type="OrthoDB" id="8583877at2"/>
<dbReference type="Pfam" id="PF00126">
    <property type="entry name" value="HTH_1"/>
    <property type="match status" value="1"/>
</dbReference>
<dbReference type="Gene3D" id="3.40.190.10">
    <property type="entry name" value="Periplasmic binding protein-like II"/>
    <property type="match status" value="2"/>
</dbReference>
<sequence>MPKFDLNLLPIAVAIAKEKSVSRAAEALGMSQPAVSAALNRLRQVFNDELFIRTAHGMEPTPRALTLIEPAREILTRVEEEVLQKESFEPSKASDTFTLALSDIGEMVFLPKLLERIQRDAPLASVSSVTLPAHEVAHALESGRVDLAVGYFPDIQSNNFFQQRLFSHSFTCLLRADHKIRGNRLTMPQFLELGHAVIKAEGRSQEVFERFLEAKNLRRRIVLSTPHFMTIPFIVATTDLVVTVPLAVGTSFASFANIKLMKPPIAIPSFDLRQHWHRKYHQDPRNIWLRNLVAELFSNDPRW</sequence>
<dbReference type="GO" id="GO:0003677">
    <property type="term" value="F:DNA binding"/>
    <property type="evidence" value="ECO:0007669"/>
    <property type="project" value="UniProtKB-KW"/>
</dbReference>
<keyword evidence="7" id="KW-1185">Reference proteome</keyword>
<gene>
    <name evidence="6" type="ORF">D3871_21400</name>
</gene>
<accession>A0A3A3G3D3</accession>
<name>A0A3A3G3D3_9BURK</name>
<dbReference type="InterPro" id="IPR050389">
    <property type="entry name" value="LysR-type_TF"/>
</dbReference>
<dbReference type="InterPro" id="IPR036388">
    <property type="entry name" value="WH-like_DNA-bd_sf"/>
</dbReference>
<protein>
    <submittedName>
        <fullName evidence="6">LysR family transcriptional regulator</fullName>
    </submittedName>
</protein>
<evidence type="ECO:0000256" key="2">
    <source>
        <dbReference type="ARBA" id="ARBA00023015"/>
    </source>
</evidence>
<keyword evidence="2" id="KW-0805">Transcription regulation</keyword>
<proteinExistence type="inferred from homology"/>
<keyword evidence="4" id="KW-0804">Transcription</keyword>
<dbReference type="PROSITE" id="PS50931">
    <property type="entry name" value="HTH_LYSR"/>
    <property type="match status" value="1"/>
</dbReference>
<dbReference type="PANTHER" id="PTHR30118">
    <property type="entry name" value="HTH-TYPE TRANSCRIPTIONAL REGULATOR LEUO-RELATED"/>
    <property type="match status" value="1"/>
</dbReference>
<dbReference type="Gene3D" id="1.10.10.10">
    <property type="entry name" value="Winged helix-like DNA-binding domain superfamily/Winged helix DNA-binding domain"/>
    <property type="match status" value="1"/>
</dbReference>
<dbReference type="PRINTS" id="PR00039">
    <property type="entry name" value="HTHLYSR"/>
</dbReference>
<dbReference type="EMBL" id="QYUO01000002">
    <property type="protein sequence ID" value="RJF95916.1"/>
    <property type="molecule type" value="Genomic_DNA"/>
</dbReference>
<dbReference type="InterPro" id="IPR005119">
    <property type="entry name" value="LysR_subst-bd"/>
</dbReference>
<dbReference type="RefSeq" id="WP_119771063.1">
    <property type="nucleotide sequence ID" value="NZ_QYUO01000002.1"/>
</dbReference>
<dbReference type="SUPFAM" id="SSF46785">
    <property type="entry name" value="Winged helix' DNA-binding domain"/>
    <property type="match status" value="1"/>
</dbReference>
<dbReference type="InterPro" id="IPR036390">
    <property type="entry name" value="WH_DNA-bd_sf"/>
</dbReference>
<dbReference type="GO" id="GO:0003700">
    <property type="term" value="F:DNA-binding transcription factor activity"/>
    <property type="evidence" value="ECO:0007669"/>
    <property type="project" value="InterPro"/>
</dbReference>
<keyword evidence="3" id="KW-0238">DNA-binding</keyword>
<dbReference type="Proteomes" id="UP000265955">
    <property type="component" value="Unassembled WGS sequence"/>
</dbReference>